<dbReference type="Pfam" id="PF13692">
    <property type="entry name" value="Glyco_trans_1_4"/>
    <property type="match status" value="1"/>
</dbReference>
<evidence type="ECO:0000313" key="1">
    <source>
        <dbReference type="EMBL" id="WEK34369.1"/>
    </source>
</evidence>
<organism evidence="1 2">
    <name type="scientific">Candidatus Pseudobacter hemicellulosilyticus</name>
    <dbReference type="NCBI Taxonomy" id="3121375"/>
    <lineage>
        <taxon>Bacteria</taxon>
        <taxon>Pseudomonadati</taxon>
        <taxon>Bacteroidota</taxon>
        <taxon>Chitinophagia</taxon>
        <taxon>Chitinophagales</taxon>
        <taxon>Chitinophagaceae</taxon>
        <taxon>Pseudobacter</taxon>
    </lineage>
</organism>
<dbReference type="Gene3D" id="3.40.50.2000">
    <property type="entry name" value="Glycogen Phosphorylase B"/>
    <property type="match status" value="1"/>
</dbReference>
<reference evidence="1" key="1">
    <citation type="submission" date="2023-03" db="EMBL/GenBank/DDBJ databases">
        <title>Andean soil-derived lignocellulolytic bacterial consortium as a source of novel taxa and putative plastic-active enzymes.</title>
        <authorList>
            <person name="Diaz-Garcia L."/>
            <person name="Chuvochina M."/>
            <person name="Feuerriegel G."/>
            <person name="Bunk B."/>
            <person name="Sproer C."/>
            <person name="Streit W.R."/>
            <person name="Rodriguez L.M."/>
            <person name="Overmann J."/>
            <person name="Jimenez D.J."/>
        </authorList>
    </citation>
    <scope>NUCLEOTIDE SEQUENCE</scope>
    <source>
        <strain evidence="1">MAG 7</strain>
    </source>
</reference>
<dbReference type="SUPFAM" id="SSF53756">
    <property type="entry name" value="UDP-Glycosyltransferase/glycogen phosphorylase"/>
    <property type="match status" value="1"/>
</dbReference>
<gene>
    <name evidence="1" type="ORF">P0Y53_17930</name>
</gene>
<proteinExistence type="predicted"/>
<dbReference type="EMBL" id="CP119311">
    <property type="protein sequence ID" value="WEK34369.1"/>
    <property type="molecule type" value="Genomic_DNA"/>
</dbReference>
<sequence length="374" mass="43105">MERHLHIVCFDVPYPVNYGGLFDLYYKLIALHHAGVQIHLHCFEYGRGEQPELEKYCAEVKYYPRQCGHKGFSHKLPYIVASRANPELAERLLQDEHPILLEGIHCTYLLHDERFEGRKIILRLMNVEYQYYRELYNTSTAPFKKLYYLHESKLLRAYEASIAQKVMVLAISEQDVRTYREEFGAKNIAFLPVFLPFSAISSQEGVGCFCLYQGNLSVDENEKAAVWLMKEVFSELPVNFIVAGKDPSRKLERVAERYPRTCVVANPSEDEMQDMIAKAQVNILPSFNCTGVKLKLINALFNGRHCVVNDAAVKESSLAPACHIGTNADAFKSIVAQLYHSPFTQEEIVLRQRLLEDTFNNQQNARRLMQWIWG</sequence>
<dbReference type="AlphaFoldDB" id="A0AAJ6BG35"/>
<dbReference type="Proteomes" id="UP001220610">
    <property type="component" value="Chromosome"/>
</dbReference>
<protein>
    <submittedName>
        <fullName evidence="1">Glycosyltransferase family 4 protein</fullName>
    </submittedName>
</protein>
<name>A0AAJ6BG35_9BACT</name>
<evidence type="ECO:0000313" key="2">
    <source>
        <dbReference type="Proteomes" id="UP001220610"/>
    </source>
</evidence>
<accession>A0AAJ6BG35</accession>